<dbReference type="EMBL" id="UINC01170525">
    <property type="protein sequence ID" value="SVD74610.1"/>
    <property type="molecule type" value="Genomic_DNA"/>
</dbReference>
<protein>
    <submittedName>
        <fullName evidence="1">Uncharacterized protein</fullName>
    </submittedName>
</protein>
<gene>
    <name evidence="1" type="ORF">METZ01_LOCUS427464</name>
</gene>
<sequence>NAGASDLVVDHGNSASKIVTGTFTGDATGTQSLYIEVIPGYPGHFNALQLRAIPPDGPFEISSITKAGAETSIVFDSVPGALYIVEFSFDLTTWLEITDDLLATDVTTTFIVDDVDIQAEERVFYRVIPEQ</sequence>
<reference evidence="1" key="1">
    <citation type="submission" date="2018-05" db="EMBL/GenBank/DDBJ databases">
        <authorList>
            <person name="Lanie J.A."/>
            <person name="Ng W.-L."/>
            <person name="Kazmierczak K.M."/>
            <person name="Andrzejewski T.M."/>
            <person name="Davidsen T.M."/>
            <person name="Wayne K.J."/>
            <person name="Tettelin H."/>
            <person name="Glass J.I."/>
            <person name="Rusch D."/>
            <person name="Podicherti R."/>
            <person name="Tsui H.-C.T."/>
            <person name="Winkler M.E."/>
        </authorList>
    </citation>
    <scope>NUCLEOTIDE SEQUENCE</scope>
</reference>
<organism evidence="1">
    <name type="scientific">marine metagenome</name>
    <dbReference type="NCBI Taxonomy" id="408172"/>
    <lineage>
        <taxon>unclassified sequences</taxon>
        <taxon>metagenomes</taxon>
        <taxon>ecological metagenomes</taxon>
    </lineage>
</organism>
<evidence type="ECO:0000313" key="1">
    <source>
        <dbReference type="EMBL" id="SVD74610.1"/>
    </source>
</evidence>
<name>A0A382XUU0_9ZZZZ</name>
<proteinExistence type="predicted"/>
<accession>A0A382XUU0</accession>
<dbReference type="AlphaFoldDB" id="A0A382XUU0"/>
<feature type="non-terminal residue" evidence="1">
    <location>
        <position position="1"/>
    </location>
</feature>